<feature type="transmembrane region" description="Helical" evidence="1">
    <location>
        <begin position="81"/>
        <end position="103"/>
    </location>
</feature>
<sequence length="181" mass="19652">SDQPDISACSTCAGLFSAVLTAFVVETYSLLQPDSSDITNALLAYGFSSQIGQLSSPGEIKSTISSIVSSSQFDVSNSSRWINSLLFISLVLSLAAALFGILAKQWLREYLMWNSSLGAPRENVLVRQVRFEAWVAWNVAATISIIPALLELAMILFLVGIVVLMWTLDDIVAIAVMMARQ</sequence>
<proteinExistence type="predicted"/>
<dbReference type="AlphaFoldDB" id="A0A0C3PEI9"/>
<feature type="transmembrane region" description="Helical" evidence="1">
    <location>
        <begin position="156"/>
        <end position="179"/>
    </location>
</feature>
<dbReference type="InterPro" id="IPR045338">
    <property type="entry name" value="DUF6535"/>
</dbReference>
<evidence type="ECO:0000313" key="3">
    <source>
        <dbReference type="EMBL" id="KIP03848.1"/>
    </source>
</evidence>
<evidence type="ECO:0000313" key="4">
    <source>
        <dbReference type="Proteomes" id="UP000053257"/>
    </source>
</evidence>
<feature type="transmembrane region" description="Helical" evidence="1">
    <location>
        <begin position="131"/>
        <end position="150"/>
    </location>
</feature>
<feature type="transmembrane region" description="Helical" evidence="1">
    <location>
        <begin position="12"/>
        <end position="31"/>
    </location>
</feature>
<dbReference type="HOGENOM" id="CLU_018688_1_2_1"/>
<dbReference type="Proteomes" id="UP000053257">
    <property type="component" value="Unassembled WGS sequence"/>
</dbReference>
<feature type="non-terminal residue" evidence="3">
    <location>
        <position position="1"/>
    </location>
</feature>
<keyword evidence="4" id="KW-1185">Reference proteome</keyword>
<keyword evidence="1" id="KW-0472">Membrane</keyword>
<name>A0A0C3PEI9_PHLG1</name>
<evidence type="ECO:0000259" key="2">
    <source>
        <dbReference type="Pfam" id="PF20153"/>
    </source>
</evidence>
<gene>
    <name evidence="3" type="ORF">PHLGIDRAFT_76953</name>
</gene>
<keyword evidence="1" id="KW-1133">Transmembrane helix</keyword>
<protein>
    <recommendedName>
        <fullName evidence="2">DUF6535 domain-containing protein</fullName>
    </recommendedName>
</protein>
<dbReference type="STRING" id="745531.A0A0C3PEI9"/>
<dbReference type="Pfam" id="PF20153">
    <property type="entry name" value="DUF6535"/>
    <property type="match status" value="1"/>
</dbReference>
<feature type="domain" description="DUF6535" evidence="2">
    <location>
        <begin position="11"/>
        <end position="167"/>
    </location>
</feature>
<reference evidence="3 4" key="1">
    <citation type="journal article" date="2014" name="PLoS Genet.">
        <title>Analysis of the Phlebiopsis gigantea genome, transcriptome and secretome provides insight into its pioneer colonization strategies of wood.</title>
        <authorList>
            <person name="Hori C."/>
            <person name="Ishida T."/>
            <person name="Igarashi K."/>
            <person name="Samejima M."/>
            <person name="Suzuki H."/>
            <person name="Master E."/>
            <person name="Ferreira P."/>
            <person name="Ruiz-Duenas F.J."/>
            <person name="Held B."/>
            <person name="Canessa P."/>
            <person name="Larrondo L.F."/>
            <person name="Schmoll M."/>
            <person name="Druzhinina I.S."/>
            <person name="Kubicek C.P."/>
            <person name="Gaskell J.A."/>
            <person name="Kersten P."/>
            <person name="St John F."/>
            <person name="Glasner J."/>
            <person name="Sabat G."/>
            <person name="Splinter BonDurant S."/>
            <person name="Syed K."/>
            <person name="Yadav J."/>
            <person name="Mgbeahuruike A.C."/>
            <person name="Kovalchuk A."/>
            <person name="Asiegbu F.O."/>
            <person name="Lackner G."/>
            <person name="Hoffmeister D."/>
            <person name="Rencoret J."/>
            <person name="Gutierrez A."/>
            <person name="Sun H."/>
            <person name="Lindquist E."/>
            <person name="Barry K."/>
            <person name="Riley R."/>
            <person name="Grigoriev I.V."/>
            <person name="Henrissat B."/>
            <person name="Kues U."/>
            <person name="Berka R.M."/>
            <person name="Martinez A.T."/>
            <person name="Covert S.F."/>
            <person name="Blanchette R.A."/>
            <person name="Cullen D."/>
        </authorList>
    </citation>
    <scope>NUCLEOTIDE SEQUENCE [LARGE SCALE GENOMIC DNA]</scope>
    <source>
        <strain evidence="3 4">11061_1 CR5-6</strain>
    </source>
</reference>
<keyword evidence="1" id="KW-0812">Transmembrane</keyword>
<organism evidence="3 4">
    <name type="scientific">Phlebiopsis gigantea (strain 11061_1 CR5-6)</name>
    <name type="common">White-rot fungus</name>
    <name type="synonym">Peniophora gigantea</name>
    <dbReference type="NCBI Taxonomy" id="745531"/>
    <lineage>
        <taxon>Eukaryota</taxon>
        <taxon>Fungi</taxon>
        <taxon>Dikarya</taxon>
        <taxon>Basidiomycota</taxon>
        <taxon>Agaricomycotina</taxon>
        <taxon>Agaricomycetes</taxon>
        <taxon>Polyporales</taxon>
        <taxon>Phanerochaetaceae</taxon>
        <taxon>Phlebiopsis</taxon>
    </lineage>
</organism>
<evidence type="ECO:0000256" key="1">
    <source>
        <dbReference type="SAM" id="Phobius"/>
    </source>
</evidence>
<dbReference type="OrthoDB" id="3185525at2759"/>
<dbReference type="EMBL" id="KN840598">
    <property type="protein sequence ID" value="KIP03848.1"/>
    <property type="molecule type" value="Genomic_DNA"/>
</dbReference>
<accession>A0A0C3PEI9</accession>